<dbReference type="Proteomes" id="UP001652661">
    <property type="component" value="Chromosome 2R"/>
</dbReference>
<dbReference type="GeneID" id="108072265"/>
<evidence type="ECO:0000313" key="2">
    <source>
        <dbReference type="Proteomes" id="UP001652661"/>
    </source>
</evidence>
<reference evidence="3" key="2">
    <citation type="submission" date="2025-08" db="UniProtKB">
        <authorList>
            <consortium name="RefSeq"/>
        </authorList>
    </citation>
    <scope>IDENTIFICATION</scope>
    <source>
        <strain evidence="3">14028-0561.14</strain>
        <tissue evidence="3">Whole fly</tissue>
    </source>
</reference>
<dbReference type="RefSeq" id="XP_017018822.1">
    <property type="nucleotide sequence ID" value="XM_017163333.3"/>
</dbReference>
<gene>
    <name evidence="3" type="primary">LOC108072265</name>
</gene>
<accession>A0A6P4HS42</accession>
<evidence type="ECO:0000256" key="1">
    <source>
        <dbReference type="SAM" id="MobiDB-lite"/>
    </source>
</evidence>
<reference evidence="2" key="1">
    <citation type="submission" date="2025-05" db="UniProtKB">
        <authorList>
            <consortium name="RefSeq"/>
        </authorList>
    </citation>
    <scope>NUCLEOTIDE SEQUENCE [LARGE SCALE GENOMIC DNA]</scope>
    <source>
        <strain evidence="2">14028-0561.14</strain>
    </source>
</reference>
<name>A0A6P4HS42_DROKI</name>
<keyword evidence="2" id="KW-1185">Reference proteome</keyword>
<organism evidence="2 3">
    <name type="scientific">Drosophila kikkawai</name>
    <name type="common">Fruit fly</name>
    <dbReference type="NCBI Taxonomy" id="30033"/>
    <lineage>
        <taxon>Eukaryota</taxon>
        <taxon>Metazoa</taxon>
        <taxon>Ecdysozoa</taxon>
        <taxon>Arthropoda</taxon>
        <taxon>Hexapoda</taxon>
        <taxon>Insecta</taxon>
        <taxon>Pterygota</taxon>
        <taxon>Neoptera</taxon>
        <taxon>Endopterygota</taxon>
        <taxon>Diptera</taxon>
        <taxon>Brachycera</taxon>
        <taxon>Muscomorpha</taxon>
        <taxon>Ephydroidea</taxon>
        <taxon>Drosophilidae</taxon>
        <taxon>Drosophila</taxon>
        <taxon>Sophophora</taxon>
    </lineage>
</organism>
<feature type="region of interest" description="Disordered" evidence="1">
    <location>
        <begin position="98"/>
        <end position="118"/>
    </location>
</feature>
<sequence>MTGIALLLVNPPGTGMTAITQEVGNKVPSLPYGGKLVLTKSVSLICDADHKETCFPVLCLVGPTVIMGHHPSPADQSLFQAVWRPHWDTGCARANDAIKEKQRSARKQSGALENAFST</sequence>
<evidence type="ECO:0000313" key="3">
    <source>
        <dbReference type="RefSeq" id="XP_017018822.1"/>
    </source>
</evidence>
<proteinExistence type="predicted"/>
<dbReference type="AlphaFoldDB" id="A0A6P4HS42"/>
<protein>
    <submittedName>
        <fullName evidence="3">Uncharacterized protein</fullName>
    </submittedName>
</protein>